<dbReference type="EMBL" id="LR216287">
    <property type="protein sequence ID" value="VFJ13250.1"/>
    <property type="molecule type" value="Genomic_DNA"/>
</dbReference>
<organism evidence="1 2">
    <name type="scientific">Candidatus Nitrosocosmicus franklandianus</name>
    <dbReference type="NCBI Taxonomy" id="1798806"/>
    <lineage>
        <taxon>Archaea</taxon>
        <taxon>Nitrososphaerota</taxon>
        <taxon>Nitrososphaeria</taxon>
        <taxon>Nitrososphaerales</taxon>
        <taxon>Nitrososphaeraceae</taxon>
        <taxon>Candidatus Nitrosocosmicus</taxon>
    </lineage>
</organism>
<reference evidence="1 2" key="1">
    <citation type="submission" date="2019-02" db="EMBL/GenBank/DDBJ databases">
        <authorList>
            <person name="Lehtovirta-Morley E L."/>
        </authorList>
    </citation>
    <scope>NUCLEOTIDE SEQUENCE [LARGE SCALE GENOMIC DNA]</scope>
    <source>
        <strain evidence="1">NFRAN1</strain>
    </source>
</reference>
<gene>
    <name evidence="1" type="ORF">NFRAN_0928</name>
</gene>
<evidence type="ECO:0000313" key="2">
    <source>
        <dbReference type="Proteomes" id="UP000294299"/>
    </source>
</evidence>
<proteinExistence type="predicted"/>
<sequence length="40" mass="4722">MINLPDSLVFKIRLSSYDRLRIVWYVKVVITDLRGIDSLI</sequence>
<evidence type="ECO:0000313" key="1">
    <source>
        <dbReference type="EMBL" id="VFJ13250.1"/>
    </source>
</evidence>
<accession>A0A484IC61</accession>
<keyword evidence="2" id="KW-1185">Reference proteome</keyword>
<dbReference type="KEGG" id="nfn:NFRAN_0928"/>
<dbReference type="AlphaFoldDB" id="A0A484IC61"/>
<name>A0A484IC61_9ARCH</name>
<dbReference type="Proteomes" id="UP000294299">
    <property type="component" value="Chromosome NFRAN"/>
</dbReference>
<protein>
    <submittedName>
        <fullName evidence="1">Uncharacterized protein</fullName>
    </submittedName>
</protein>